<dbReference type="STRING" id="1136941.ACH46_14745"/>
<protein>
    <submittedName>
        <fullName evidence="1">Uncharacterized protein</fullName>
    </submittedName>
</protein>
<reference evidence="1 2" key="2">
    <citation type="journal article" date="2017" name="Int. J. Syst. Evol. Microbiol.">
        <title>Gordonia phthalatica sp. nov., a di-n-butyl phthalate-degrading bacterium isolated from activated sludge.</title>
        <authorList>
            <person name="Jin D."/>
            <person name="Kong X."/>
            <person name="Jia M."/>
            <person name="Yu X."/>
            <person name="Wang X."/>
            <person name="Zhuang X."/>
            <person name="Deng Y."/>
            <person name="Bai Z."/>
        </authorList>
    </citation>
    <scope>NUCLEOTIDE SEQUENCE [LARGE SCALE GENOMIC DNA]</scope>
    <source>
        <strain evidence="1 2">QH-11</strain>
    </source>
</reference>
<sequence>MAIAVAMVVSGCDSGTAGSGDTTALDLGRDCLAKEAPTLDLQKPLRERWHVKASAIVPEWQVVDTVSLIDINPDSDRNASPATTTRPILCGHTFVVVAPSILGEQPAEQQTIAGIDVSTGSVAWRAPLAAHAKCAQMGERFGCVATLPDHVSVQVFSPVGGDTHEYRLPAADAAVPVSDGIVTAIADGDRTRITKYSADGQAWSSTTPVGPSTSRHDDLVLQTVGADFAIVHRTYGRSAAVFATRTGKVVAEVPSRASNFAVSAFPGRRVIANAADGAVIVDESGRTVRRHPGAGLGDAQGWPHLQSAAAGAQVYALQDGLYDVETGQKSPIPQQLRIPGQPPSPPYTAILGPVIGRTAWYTAQPTNSYASLADPRTAGVDTVTGRVRWVRPARTLGSSAGPIIGTTTLLVDTVGNRTMLSAVAAGTARALWSQRLGPGDVSPVETRGAFDIDVHGVNLTQYGISLWGAR</sequence>
<reference evidence="2" key="1">
    <citation type="submission" date="2015-06" db="EMBL/GenBank/DDBJ databases">
        <title>Complete genome sequence and metabolic analysis of phthalate degradation pathway in Gordonia sp. QH-11.</title>
        <authorList>
            <person name="Jin D."/>
            <person name="Kong X."/>
            <person name="Bai Z."/>
        </authorList>
    </citation>
    <scope>NUCLEOTIDE SEQUENCE [LARGE SCALE GENOMIC DNA]</scope>
    <source>
        <strain evidence="2">QH-11</strain>
    </source>
</reference>
<dbReference type="Proteomes" id="UP000063789">
    <property type="component" value="Chromosome"/>
</dbReference>
<organism evidence="1 2">
    <name type="scientific">Gordonia phthalatica</name>
    <dbReference type="NCBI Taxonomy" id="1136941"/>
    <lineage>
        <taxon>Bacteria</taxon>
        <taxon>Bacillati</taxon>
        <taxon>Actinomycetota</taxon>
        <taxon>Actinomycetes</taxon>
        <taxon>Mycobacteriales</taxon>
        <taxon>Gordoniaceae</taxon>
        <taxon>Gordonia</taxon>
    </lineage>
</organism>
<evidence type="ECO:0000313" key="1">
    <source>
        <dbReference type="EMBL" id="ALG85498.1"/>
    </source>
</evidence>
<dbReference type="AlphaFoldDB" id="A0A0N9N3X3"/>
<dbReference type="KEGG" id="goq:ACH46_14745"/>
<keyword evidence="2" id="KW-1185">Reference proteome</keyword>
<name>A0A0N9N3X3_9ACTN</name>
<gene>
    <name evidence="1" type="ORF">ACH46_14745</name>
</gene>
<dbReference type="EMBL" id="CP011853">
    <property type="protein sequence ID" value="ALG85498.1"/>
    <property type="molecule type" value="Genomic_DNA"/>
</dbReference>
<dbReference type="SUPFAM" id="SSF50998">
    <property type="entry name" value="Quinoprotein alcohol dehydrogenase-like"/>
    <property type="match status" value="1"/>
</dbReference>
<dbReference type="PATRIC" id="fig|1136941.3.peg.3013"/>
<accession>A0A0N9N3X3</accession>
<evidence type="ECO:0000313" key="2">
    <source>
        <dbReference type="Proteomes" id="UP000063789"/>
    </source>
</evidence>
<proteinExistence type="predicted"/>
<dbReference type="InterPro" id="IPR011047">
    <property type="entry name" value="Quinoprotein_ADH-like_sf"/>
</dbReference>